<dbReference type="EMBL" id="JAARQN010000006">
    <property type="protein sequence ID" value="MBC1457881.1"/>
    <property type="molecule type" value="Genomic_DNA"/>
</dbReference>
<dbReference type="SMART" id="SM00857">
    <property type="entry name" value="Resolvase"/>
    <property type="match status" value="1"/>
</dbReference>
<dbReference type="InterPro" id="IPR011109">
    <property type="entry name" value="DNA_bind_recombinase_dom"/>
</dbReference>
<dbReference type="Pfam" id="PF00239">
    <property type="entry name" value="Resolvase"/>
    <property type="match status" value="1"/>
</dbReference>
<dbReference type="PANTHER" id="PTHR30461">
    <property type="entry name" value="DNA-INVERTASE FROM LAMBDOID PROPHAGE"/>
    <property type="match status" value="1"/>
</dbReference>
<dbReference type="GO" id="GO:0003677">
    <property type="term" value="F:DNA binding"/>
    <property type="evidence" value="ECO:0007669"/>
    <property type="project" value="InterPro"/>
</dbReference>
<feature type="domain" description="Recombinase" evidence="2">
    <location>
        <begin position="214"/>
        <end position="340"/>
    </location>
</feature>
<sequence>MDKLKHIKVDKWSKKKNVVAKNKREAIREAFASDLQVEVIPAINTENPLVHKKLRVAAYCRVSTFEEAQAGSFELQIQSYSEKIRKNSKWSLVDIYADQGVSGTSTNKRENFNRMLEDCRMGKIDLIIVKSISRFSRNLLDFTSINRELKALDKPVGIYIEDVNLNTLDSNSELLLGLMSLIAQSESEQKSASIRWALIEKFKKGIPIFPTHNLLGYTKSQFGKIEIVEEEAEIVRYIYEGYLAGNTVKEIAQALTDASIPTVMGKATWSSASIYSILKNEKYCGDILMQKTYTVDCFTHKTRKNTGQRPQYRVTDGMPAIISRGNWDAVQKQLKEPHKRRSRADIKPVEKKVHIRRIKSGFFKDFIVINTKWTKEELQEVYKIEGIISEKETEKDGRNEF</sequence>
<evidence type="ECO:0000259" key="2">
    <source>
        <dbReference type="PROSITE" id="PS51737"/>
    </source>
</evidence>
<dbReference type="RefSeq" id="WP_185389132.1">
    <property type="nucleotide sequence ID" value="NZ_JAARQN010000006.1"/>
</dbReference>
<dbReference type="Gene3D" id="3.40.50.1390">
    <property type="entry name" value="Resolvase, N-terminal catalytic domain"/>
    <property type="match status" value="1"/>
</dbReference>
<dbReference type="Proteomes" id="UP000569903">
    <property type="component" value="Unassembled WGS sequence"/>
</dbReference>
<evidence type="ECO:0000313" key="4">
    <source>
        <dbReference type="Proteomes" id="UP000569903"/>
    </source>
</evidence>
<organism evidence="3 4">
    <name type="scientific">Listeria newyorkensis</name>
    <dbReference type="NCBI Taxonomy" id="1497681"/>
    <lineage>
        <taxon>Bacteria</taxon>
        <taxon>Bacillati</taxon>
        <taxon>Bacillota</taxon>
        <taxon>Bacilli</taxon>
        <taxon>Bacillales</taxon>
        <taxon>Listeriaceae</taxon>
        <taxon>Listeria</taxon>
    </lineage>
</organism>
<protein>
    <submittedName>
        <fullName evidence="3">Recombinase family protein</fullName>
    </submittedName>
</protein>
<feature type="domain" description="Resolvase/invertase-type recombinase catalytic" evidence="1">
    <location>
        <begin position="55"/>
        <end position="205"/>
    </location>
</feature>
<dbReference type="PROSITE" id="PS51736">
    <property type="entry name" value="RECOMBINASES_3"/>
    <property type="match status" value="1"/>
</dbReference>
<accession>A0A841YVP5</accession>
<dbReference type="PANTHER" id="PTHR30461:SF23">
    <property type="entry name" value="DNA RECOMBINASE-RELATED"/>
    <property type="match status" value="1"/>
</dbReference>
<dbReference type="InterPro" id="IPR006119">
    <property type="entry name" value="Resolv_N"/>
</dbReference>
<comment type="caution">
    <text evidence="3">The sequence shown here is derived from an EMBL/GenBank/DDBJ whole genome shotgun (WGS) entry which is preliminary data.</text>
</comment>
<gene>
    <name evidence="3" type="ORF">HB850_08930</name>
</gene>
<dbReference type="InterPro" id="IPR036162">
    <property type="entry name" value="Resolvase-like_N_sf"/>
</dbReference>
<dbReference type="Gene3D" id="3.90.1750.20">
    <property type="entry name" value="Putative Large Serine Recombinase, Chain B, Domain 2"/>
    <property type="match status" value="1"/>
</dbReference>
<reference evidence="3 4" key="1">
    <citation type="submission" date="2020-03" db="EMBL/GenBank/DDBJ databases">
        <title>Soil Listeria distribution.</title>
        <authorList>
            <person name="Liao J."/>
            <person name="Wiedmann M."/>
        </authorList>
    </citation>
    <scope>NUCLEOTIDE SEQUENCE [LARGE SCALE GENOMIC DNA]</scope>
    <source>
        <strain evidence="3 4">FSL L7-1614</strain>
    </source>
</reference>
<dbReference type="InterPro" id="IPR050639">
    <property type="entry name" value="SSR_resolvase"/>
</dbReference>
<evidence type="ECO:0000259" key="1">
    <source>
        <dbReference type="PROSITE" id="PS51736"/>
    </source>
</evidence>
<dbReference type="AlphaFoldDB" id="A0A841YVP5"/>
<evidence type="ECO:0000313" key="3">
    <source>
        <dbReference type="EMBL" id="MBC1457881.1"/>
    </source>
</evidence>
<dbReference type="CDD" id="cd00338">
    <property type="entry name" value="Ser_Recombinase"/>
    <property type="match status" value="1"/>
</dbReference>
<dbReference type="PROSITE" id="PS51737">
    <property type="entry name" value="RECOMBINASE_DNA_BIND"/>
    <property type="match status" value="1"/>
</dbReference>
<name>A0A841YVP5_9LIST</name>
<dbReference type="Pfam" id="PF07508">
    <property type="entry name" value="Recombinase"/>
    <property type="match status" value="1"/>
</dbReference>
<dbReference type="GO" id="GO:0000150">
    <property type="term" value="F:DNA strand exchange activity"/>
    <property type="evidence" value="ECO:0007669"/>
    <property type="project" value="InterPro"/>
</dbReference>
<dbReference type="SUPFAM" id="SSF53041">
    <property type="entry name" value="Resolvase-like"/>
    <property type="match status" value="1"/>
</dbReference>
<proteinExistence type="predicted"/>
<dbReference type="InterPro" id="IPR038109">
    <property type="entry name" value="DNA_bind_recomb_sf"/>
</dbReference>